<proteinExistence type="predicted"/>
<accession>C8WVV0</accession>
<reference evidence="4" key="1">
    <citation type="submission" date="2009-09" db="EMBL/GenBank/DDBJ databases">
        <title>The complete chromosome of Alicyclobacillus acidocaldarius subsp. acidocaldarius DSM 446.</title>
        <authorList>
            <consortium name="US DOE Joint Genome Institute (JGI-PGF)"/>
            <person name="Lucas S."/>
            <person name="Copeland A."/>
            <person name="Lapidus A."/>
            <person name="Glavina del Rio T."/>
            <person name="Dalin E."/>
            <person name="Tice H."/>
            <person name="Bruce D."/>
            <person name="Goodwin L."/>
            <person name="Pitluck S."/>
            <person name="Kyrpides N."/>
            <person name="Mavromatis K."/>
            <person name="Ivanova N."/>
            <person name="Ovchinnikova G."/>
            <person name="Chertkov O."/>
            <person name="Sims D."/>
            <person name="Brettin T."/>
            <person name="Detter J.C."/>
            <person name="Han C."/>
            <person name="Larimer F."/>
            <person name="Land M."/>
            <person name="Hauser L."/>
            <person name="Markowitz V."/>
            <person name="Cheng J.-F."/>
            <person name="Hugenholtz P."/>
            <person name="Woyke T."/>
            <person name="Wu D."/>
            <person name="Pukall R."/>
            <person name="Klenk H.-P."/>
            <person name="Eisen J.A."/>
        </authorList>
    </citation>
    <scope>NUCLEOTIDE SEQUENCE [LARGE SCALE GENOMIC DNA]</scope>
    <source>
        <strain evidence="4">ATCC 27009 / DSM 446 / BCRC 14685 / JCM 5260 / KCTC 1825 / NBRC 15652 / NCIMB 11725 / NRRL B-14509 / 104-IA</strain>
    </source>
</reference>
<dbReference type="eggNOG" id="COG0849">
    <property type="taxonomic scope" value="Bacteria"/>
</dbReference>
<dbReference type="Proteomes" id="UP000001917">
    <property type="component" value="Chromosome"/>
</dbReference>
<gene>
    <name evidence="3" type="ordered locus">Aaci_1191</name>
</gene>
<protein>
    <submittedName>
        <fullName evidence="3">Uncharacterized protein</fullName>
    </submittedName>
</protein>
<name>C8WVV0_ALIAD</name>
<reference evidence="3 4" key="2">
    <citation type="journal article" date="2010" name="Stand. Genomic Sci.">
        <title>Complete genome sequence of Alicyclobacillus acidocaldarius type strain (104-IA).</title>
        <authorList>
            <person name="Mavromatis K."/>
            <person name="Sikorski J."/>
            <person name="Lapidus A."/>
            <person name="Glavina Del Rio T."/>
            <person name="Copeland A."/>
            <person name="Tice H."/>
            <person name="Cheng J.F."/>
            <person name="Lucas S."/>
            <person name="Chen F."/>
            <person name="Nolan M."/>
            <person name="Bruce D."/>
            <person name="Goodwin L."/>
            <person name="Pitluck S."/>
            <person name="Ivanova N."/>
            <person name="Ovchinnikova G."/>
            <person name="Pati A."/>
            <person name="Chen A."/>
            <person name="Palaniappan K."/>
            <person name="Land M."/>
            <person name="Hauser L."/>
            <person name="Chang Y.J."/>
            <person name="Jeffries C.D."/>
            <person name="Chain P."/>
            <person name="Meincke L."/>
            <person name="Sims D."/>
            <person name="Chertkov O."/>
            <person name="Han C."/>
            <person name="Brettin T."/>
            <person name="Detter J.C."/>
            <person name="Wahrenburg C."/>
            <person name="Rohde M."/>
            <person name="Pukall R."/>
            <person name="Goker M."/>
            <person name="Bristow J."/>
            <person name="Eisen J.A."/>
            <person name="Markowitz V."/>
            <person name="Hugenholtz P."/>
            <person name="Klenk H.P."/>
            <person name="Kyrpides N.C."/>
        </authorList>
    </citation>
    <scope>NUCLEOTIDE SEQUENCE [LARGE SCALE GENOMIC DNA]</scope>
    <source>
        <strain evidence="4">ATCC 27009 / DSM 446 / BCRC 14685 / JCM 5260 / KCTC 1825 / NBRC 15652 / NCIMB 11725 / NRRL B-14509 / 104-IA</strain>
    </source>
</reference>
<feature type="domain" description="Actin-like protein N-terminal" evidence="1">
    <location>
        <begin position="4"/>
        <end position="152"/>
    </location>
</feature>
<evidence type="ECO:0000259" key="2">
    <source>
        <dbReference type="Pfam" id="PF21522"/>
    </source>
</evidence>
<dbReference type="AlphaFoldDB" id="C8WVV0"/>
<dbReference type="RefSeq" id="WP_012810564.1">
    <property type="nucleotide sequence ID" value="NC_013205.1"/>
</dbReference>
<dbReference type="EMBL" id="CP001727">
    <property type="protein sequence ID" value="ACV58222.1"/>
    <property type="molecule type" value="Genomic_DNA"/>
</dbReference>
<evidence type="ECO:0000313" key="3">
    <source>
        <dbReference type="EMBL" id="ACV58222.1"/>
    </source>
</evidence>
<keyword evidence="4" id="KW-1185">Reference proteome</keyword>
<evidence type="ECO:0000313" key="4">
    <source>
        <dbReference type="Proteomes" id="UP000001917"/>
    </source>
</evidence>
<dbReference type="Pfam" id="PF21522">
    <property type="entry name" value="MreB-like_C"/>
    <property type="match status" value="1"/>
</dbReference>
<dbReference type="Gene3D" id="3.30.420.40">
    <property type="match status" value="2"/>
</dbReference>
<dbReference type="SUPFAM" id="SSF53067">
    <property type="entry name" value="Actin-like ATPase domain"/>
    <property type="match status" value="2"/>
</dbReference>
<dbReference type="HOGENOM" id="CLU_066405_0_0_9"/>
<dbReference type="KEGG" id="aac:Aaci_1191"/>
<dbReference type="InterPro" id="IPR049067">
    <property type="entry name" value="MreB-like_C"/>
</dbReference>
<dbReference type="InterPro" id="IPR040607">
    <property type="entry name" value="ALP_N"/>
</dbReference>
<dbReference type="Pfam" id="PF17989">
    <property type="entry name" value="ALP_N"/>
    <property type="match status" value="1"/>
</dbReference>
<dbReference type="InterPro" id="IPR043129">
    <property type="entry name" value="ATPase_NBD"/>
</dbReference>
<dbReference type="STRING" id="521098.Aaci_1191"/>
<sequence>MVIGVDLGYGWVKATNGERSNRFPALVGEAHELLLSDLFGVPEYDVHIETPFGSRRVFVGELARQESQAAWNLATKKFEDTDTEALWLTALALFARDGEPLDVVTGLPLAHYEAQRAALRERLLSLRGRVTIQGRIVEVEARSVRVIPQAMGAMIASLLDPATLELRNPAWTEHGGYLLLVDVGTRTTGFVTFETQPELRLMNRLSDSVDVGVHDLYVALASVFRQRTGETPPLSDGLYDELYARGEVFYGGHTVSVEPERSRHIERMGGLIVRRIQEHLGAEALKRVHTVFVAGGGYRIVQTTLQRMFPRVVVVPNPQMANAEGYRLYGLTRAGSGR</sequence>
<dbReference type="CDD" id="cd24025">
    <property type="entry name" value="ASKHA_NBD_ParM_pCBH-like"/>
    <property type="match status" value="1"/>
</dbReference>
<evidence type="ECO:0000259" key="1">
    <source>
        <dbReference type="Pfam" id="PF17989"/>
    </source>
</evidence>
<feature type="domain" description="Actin homologue MreB-like C-terminal" evidence="2">
    <location>
        <begin position="180"/>
        <end position="306"/>
    </location>
</feature>
<organism evidence="3 4">
    <name type="scientific">Alicyclobacillus acidocaldarius subsp. acidocaldarius (strain ATCC 27009 / DSM 446 / BCRC 14685 / JCM 5260 / KCTC 1825 / NBRC 15652 / NCIMB 11725 / NRRL B-14509 / 104-IA)</name>
    <name type="common">Bacillus acidocaldarius</name>
    <dbReference type="NCBI Taxonomy" id="521098"/>
    <lineage>
        <taxon>Bacteria</taxon>
        <taxon>Bacillati</taxon>
        <taxon>Bacillota</taxon>
        <taxon>Bacilli</taxon>
        <taxon>Bacillales</taxon>
        <taxon>Alicyclobacillaceae</taxon>
        <taxon>Alicyclobacillus</taxon>
    </lineage>
</organism>